<evidence type="ECO:0000313" key="2">
    <source>
        <dbReference type="EMBL" id="PIW36475.1"/>
    </source>
</evidence>
<dbReference type="Gene3D" id="3.60.15.10">
    <property type="entry name" value="Ribonuclease Z/Hydroxyacylglutathione hydrolase-like"/>
    <property type="match status" value="1"/>
</dbReference>
<reference evidence="2 3" key="1">
    <citation type="submission" date="2017-09" db="EMBL/GenBank/DDBJ databases">
        <title>Depth-based differentiation of microbial function through sediment-hosted aquifers and enrichment of novel symbionts in the deep terrestrial subsurface.</title>
        <authorList>
            <person name="Probst A.J."/>
            <person name="Ladd B."/>
            <person name="Jarett J.K."/>
            <person name="Geller-Mcgrath D.E."/>
            <person name="Sieber C.M."/>
            <person name="Emerson J.B."/>
            <person name="Anantharaman K."/>
            <person name="Thomas B.C."/>
            <person name="Malmstrom R."/>
            <person name="Stieglmeier M."/>
            <person name="Klingl A."/>
            <person name="Woyke T."/>
            <person name="Ryan C.M."/>
            <person name="Banfield J.F."/>
        </authorList>
    </citation>
    <scope>NUCLEOTIDE SEQUENCE [LARGE SCALE GENOMIC DNA]</scope>
    <source>
        <strain evidence="2">CG15_BIG_FIL_POST_REV_8_21_14_020_45_12</strain>
    </source>
</reference>
<dbReference type="Pfam" id="PF00753">
    <property type="entry name" value="Lactamase_B"/>
    <property type="match status" value="1"/>
</dbReference>
<organism evidence="2 3">
    <name type="scientific">Candidatus Kerfeldbacteria bacterium CG15_BIG_FIL_POST_REV_8_21_14_020_45_12</name>
    <dbReference type="NCBI Taxonomy" id="2014247"/>
    <lineage>
        <taxon>Bacteria</taxon>
        <taxon>Candidatus Kerfeldiibacteriota</taxon>
    </lineage>
</organism>
<sequence>MSFNIKQLSQDLWQIIEPWFSEHANLFLLRGTKKTLLIDTGLGVESLSDFLFERQLSPDVVVTTHCHFDHCGGLAQFSPETIYLTDRQAKNISDSTLWGLNYLNQEDVNISHRQALQNYSSKPPASWQQLGHNIDLGDYQLSVISAPGHTDDSIILHESSRGWVFTGDTFYEGKLYLDLPNTNTTNWIKSLEIISNLETTIIYPGHNNLVEKSKSIDLLEVACSQLKAD</sequence>
<evidence type="ECO:0000259" key="1">
    <source>
        <dbReference type="SMART" id="SM00849"/>
    </source>
</evidence>
<proteinExistence type="predicted"/>
<dbReference type="SMART" id="SM00849">
    <property type="entry name" value="Lactamase_B"/>
    <property type="match status" value="1"/>
</dbReference>
<dbReference type="SUPFAM" id="SSF56281">
    <property type="entry name" value="Metallo-hydrolase/oxidoreductase"/>
    <property type="match status" value="1"/>
</dbReference>
<dbReference type="InterPro" id="IPR036866">
    <property type="entry name" value="RibonucZ/Hydroxyglut_hydro"/>
</dbReference>
<feature type="domain" description="Metallo-beta-lactamase" evidence="1">
    <location>
        <begin position="23"/>
        <end position="206"/>
    </location>
</feature>
<dbReference type="InterPro" id="IPR001279">
    <property type="entry name" value="Metallo-B-lactamas"/>
</dbReference>
<dbReference type="PANTHER" id="PTHR42951">
    <property type="entry name" value="METALLO-BETA-LACTAMASE DOMAIN-CONTAINING"/>
    <property type="match status" value="1"/>
</dbReference>
<gene>
    <name evidence="2" type="ORF">COW24_05180</name>
</gene>
<dbReference type="InterPro" id="IPR050855">
    <property type="entry name" value="NDM-1-like"/>
</dbReference>
<dbReference type="EMBL" id="PFGC01000051">
    <property type="protein sequence ID" value="PIW36475.1"/>
    <property type="molecule type" value="Genomic_DNA"/>
</dbReference>
<name>A0A2M7H2L2_9BACT</name>
<evidence type="ECO:0000313" key="3">
    <source>
        <dbReference type="Proteomes" id="UP000230292"/>
    </source>
</evidence>
<comment type="caution">
    <text evidence="2">The sequence shown here is derived from an EMBL/GenBank/DDBJ whole genome shotgun (WGS) entry which is preliminary data.</text>
</comment>
<dbReference type="AlphaFoldDB" id="A0A2M7H2L2"/>
<dbReference type="PANTHER" id="PTHR42951:SF4">
    <property type="entry name" value="ACYL-COENZYME A THIOESTERASE MBLAC2"/>
    <property type="match status" value="1"/>
</dbReference>
<dbReference type="Proteomes" id="UP000230292">
    <property type="component" value="Unassembled WGS sequence"/>
</dbReference>
<protein>
    <recommendedName>
        <fullName evidence="1">Metallo-beta-lactamase domain-containing protein</fullName>
    </recommendedName>
</protein>
<accession>A0A2M7H2L2</accession>